<dbReference type="InParanoid" id="A0A423VVY4"/>
<name>A0A423VVY4_9PEZI</name>
<reference evidence="10 11" key="1">
    <citation type="submission" date="2015-09" db="EMBL/GenBank/DDBJ databases">
        <title>Host preference determinants of Valsa canker pathogens revealed by comparative genomics.</title>
        <authorList>
            <person name="Yin Z."/>
            <person name="Huang L."/>
        </authorList>
    </citation>
    <scope>NUCLEOTIDE SEQUENCE [LARGE SCALE GENOMIC DNA]</scope>
    <source>
        <strain evidence="10 11">SXYLt</strain>
    </source>
</reference>
<comment type="subunit">
    <text evidence="8">Component of the Mediator complex.</text>
</comment>
<dbReference type="InterPro" id="IPR019258">
    <property type="entry name" value="Mediator_Med4"/>
</dbReference>
<evidence type="ECO:0000313" key="10">
    <source>
        <dbReference type="EMBL" id="ROV95255.1"/>
    </source>
</evidence>
<sequence length="371" mass="39829">MDKYVDARFERVEKALATLVESITKYTPQASQASDLAAADGELARGLRRLELHQNNRARLEALRAASSALDAQIRDTLRTLWTTRRDITSTATTVFPDGPQYDVNYEELLSYARRISKMTMPPPSIIASHGGGNGVVGGGAGAGGGEDINSGVSTGEAVNTPTTAAPPTPSAGGATPNPNAMVNGGTPAPQSQSQGQGQQQQQGNSTQTTVNSGTGSTALPTEWTQFLDPLTGHVFVPWAQDEKVRVGALASIQHLLEQGIDPRGYDPAEEEARRQREEEERREQEEREAREREENLRRMREEQARVARERQLERERALEEAQRRGSTGGGDAAGAGGGAGPSPTAAGPSAEPQKRQFQFMGGDLDDDDDD</sequence>
<feature type="compositionally biased region" description="Low complexity" evidence="9">
    <location>
        <begin position="342"/>
        <end position="351"/>
    </location>
</feature>
<comment type="caution">
    <text evidence="10">The sequence shown here is derived from an EMBL/GenBank/DDBJ whole genome shotgun (WGS) entry which is preliminary data.</text>
</comment>
<evidence type="ECO:0000256" key="1">
    <source>
        <dbReference type="ARBA" id="ARBA00004123"/>
    </source>
</evidence>
<organism evidence="10 11">
    <name type="scientific">Cytospora leucostoma</name>
    <dbReference type="NCBI Taxonomy" id="1230097"/>
    <lineage>
        <taxon>Eukaryota</taxon>
        <taxon>Fungi</taxon>
        <taxon>Dikarya</taxon>
        <taxon>Ascomycota</taxon>
        <taxon>Pezizomycotina</taxon>
        <taxon>Sordariomycetes</taxon>
        <taxon>Sordariomycetidae</taxon>
        <taxon>Diaporthales</taxon>
        <taxon>Cytosporaceae</taxon>
        <taxon>Cytospora</taxon>
    </lineage>
</organism>
<evidence type="ECO:0000256" key="9">
    <source>
        <dbReference type="SAM" id="MobiDB-lite"/>
    </source>
</evidence>
<dbReference type="STRING" id="1230097.A0A423VVY4"/>
<feature type="compositionally biased region" description="Low complexity" evidence="9">
    <location>
        <begin position="191"/>
        <end position="210"/>
    </location>
</feature>
<dbReference type="OrthoDB" id="1929813at2759"/>
<feature type="compositionally biased region" description="Gly residues" evidence="9">
    <location>
        <begin position="327"/>
        <end position="341"/>
    </location>
</feature>
<keyword evidence="6 8" id="KW-0539">Nucleus</keyword>
<dbReference type="GO" id="GO:0016592">
    <property type="term" value="C:mediator complex"/>
    <property type="evidence" value="ECO:0007669"/>
    <property type="project" value="InterPro"/>
</dbReference>
<dbReference type="GO" id="GO:0003712">
    <property type="term" value="F:transcription coregulator activity"/>
    <property type="evidence" value="ECO:0007669"/>
    <property type="project" value="InterPro"/>
</dbReference>
<evidence type="ECO:0000256" key="4">
    <source>
        <dbReference type="ARBA" id="ARBA00023015"/>
    </source>
</evidence>
<keyword evidence="5 8" id="KW-0804">Transcription</keyword>
<keyword evidence="8" id="KW-0010">Activator</keyword>
<dbReference type="EMBL" id="LKEB01000072">
    <property type="protein sequence ID" value="ROV95255.1"/>
    <property type="molecule type" value="Genomic_DNA"/>
</dbReference>
<dbReference type="GO" id="GO:0006357">
    <property type="term" value="P:regulation of transcription by RNA polymerase II"/>
    <property type="evidence" value="ECO:0007669"/>
    <property type="project" value="InterPro"/>
</dbReference>
<evidence type="ECO:0000256" key="2">
    <source>
        <dbReference type="ARBA" id="ARBA00009626"/>
    </source>
</evidence>
<evidence type="ECO:0000313" key="11">
    <source>
        <dbReference type="Proteomes" id="UP000285146"/>
    </source>
</evidence>
<dbReference type="AlphaFoldDB" id="A0A423VVY4"/>
<feature type="compositionally biased region" description="Gly residues" evidence="9">
    <location>
        <begin position="138"/>
        <end position="147"/>
    </location>
</feature>
<feature type="region of interest" description="Disordered" evidence="9">
    <location>
        <begin position="261"/>
        <end position="371"/>
    </location>
</feature>
<keyword evidence="11" id="KW-1185">Reference proteome</keyword>
<evidence type="ECO:0000256" key="5">
    <source>
        <dbReference type="ARBA" id="ARBA00023163"/>
    </source>
</evidence>
<evidence type="ECO:0000256" key="8">
    <source>
        <dbReference type="RuleBase" id="RU364141"/>
    </source>
</evidence>
<comment type="function">
    <text evidence="8">Component of the Mediator complex, a coactivator involved in the regulated transcription of nearly all RNA polymerase II-dependent genes. Mediator functions as a bridge to convey information from gene-specific regulatory proteins to the basal RNA polymerase II transcription machinery. Mediator is recruited to promoters by direct interactions with regulatory proteins and serves as a scaffold for the assembly of a functional preinitiation complex with RNA polymerase II and the general transcription factors.</text>
</comment>
<feature type="region of interest" description="Disordered" evidence="9">
    <location>
        <begin position="138"/>
        <end position="218"/>
    </location>
</feature>
<gene>
    <name evidence="8" type="primary">MED4</name>
    <name evidence="10" type="ORF">VPNG_08950</name>
</gene>
<evidence type="ECO:0000256" key="6">
    <source>
        <dbReference type="ARBA" id="ARBA00023242"/>
    </source>
</evidence>
<protein>
    <recommendedName>
        <fullName evidence="3 8">Mediator of RNA polymerase II transcription subunit 4</fullName>
    </recommendedName>
    <alternativeName>
        <fullName evidence="7 8">Mediator complex subunit 4</fullName>
    </alternativeName>
</protein>
<evidence type="ECO:0000256" key="7">
    <source>
        <dbReference type="ARBA" id="ARBA00031257"/>
    </source>
</evidence>
<comment type="similarity">
    <text evidence="2 8">Belongs to the Mediator complex subunit 4 family.</text>
</comment>
<keyword evidence="4 8" id="KW-0805">Transcription regulation</keyword>
<comment type="subcellular location">
    <subcellularLocation>
        <location evidence="1 8">Nucleus</location>
    </subcellularLocation>
</comment>
<dbReference type="Proteomes" id="UP000285146">
    <property type="component" value="Unassembled WGS sequence"/>
</dbReference>
<accession>A0A423VVY4</accession>
<dbReference type="Pfam" id="PF10018">
    <property type="entry name" value="Med4"/>
    <property type="match status" value="1"/>
</dbReference>
<evidence type="ECO:0000256" key="3">
    <source>
        <dbReference type="ARBA" id="ARBA00020629"/>
    </source>
</evidence>
<feature type="compositionally biased region" description="Basic and acidic residues" evidence="9">
    <location>
        <begin position="264"/>
        <end position="324"/>
    </location>
</feature>
<proteinExistence type="inferred from homology"/>